<organism evidence="1">
    <name type="scientific">invertebrate metagenome</name>
    <dbReference type="NCBI Taxonomy" id="1711999"/>
    <lineage>
        <taxon>unclassified sequences</taxon>
        <taxon>metagenomes</taxon>
        <taxon>organismal metagenomes</taxon>
    </lineage>
</organism>
<sequence>MDDFDAVTEVAKLKQLAETIKHRRKSSRLNRYKSQLLAMNQPGANRGYAPIPSKSSLCIKCTVIWVQTPYLIENKSLIFILFSNHEAGYVVAHEEQFTDHQYGREGVLTDISQHLKEPIKLP</sequence>
<evidence type="ECO:0000313" key="1">
    <source>
        <dbReference type="EMBL" id="PJE77634.1"/>
    </source>
</evidence>
<proteinExistence type="predicted"/>
<dbReference type="EMBL" id="NSIT01000456">
    <property type="protein sequence ID" value="PJE77634.1"/>
    <property type="molecule type" value="Genomic_DNA"/>
</dbReference>
<gene>
    <name evidence="1" type="ORF">CI610_03438</name>
</gene>
<dbReference type="AlphaFoldDB" id="A0A2H9T359"/>
<name>A0A2H9T359_9ZZZZ</name>
<reference evidence="1" key="1">
    <citation type="journal article" date="2017" name="Appl. Environ. Microbiol.">
        <title>Molecular characterization of an Endozoicomonas-like organism causing infection in king scallop Pecten maximus L.</title>
        <authorList>
            <person name="Cano I."/>
            <person name="van Aerle R."/>
            <person name="Ross S."/>
            <person name="Verner-Jeffreys D.W."/>
            <person name="Paley R.K."/>
            <person name="Rimmer G."/>
            <person name="Ryder D."/>
            <person name="Hooper P."/>
            <person name="Stone D."/>
            <person name="Feist S.W."/>
        </authorList>
    </citation>
    <scope>NUCLEOTIDE SEQUENCE</scope>
</reference>
<protein>
    <submittedName>
        <fullName evidence="1">Uncharacterized protein</fullName>
    </submittedName>
</protein>
<comment type="caution">
    <text evidence="1">The sequence shown here is derived from an EMBL/GenBank/DDBJ whole genome shotgun (WGS) entry which is preliminary data.</text>
</comment>
<accession>A0A2H9T359</accession>